<keyword evidence="2" id="KW-1185">Reference proteome</keyword>
<accession>A0A016T0U0</accession>
<proteinExistence type="predicted"/>
<sequence length="291" mass="32897">MTWNATANGATVTCTNNGFGPDTGQPNHQYLMIGKLLHELRVTQTSEDEDGGVGDLLVPFIKRIGAIKNSIVAPMNLYAQQYGNETIVFGSLPRNGGTRLQRAVVIPMWSLLAGSDAGVQYNQSVDIYAYKGSAVHRRLLKDDGLQLLHNDQTRNEIGHFIIISKHLPLTKNWDEAALPMEDFFLRGYTARTWMNPFNFHRRMSYPNSVHRMTKYGIIHGWKRFTPYLAGGRVTRMEQIKKVDNAAFVVDKYLSASGYSSDSAVSLRKKNQKRKGIRTAETFFMKRKKTYG</sequence>
<dbReference type="OrthoDB" id="10530923at2759"/>
<protein>
    <submittedName>
        <fullName evidence="1">Uncharacterized protein</fullName>
    </submittedName>
</protein>
<dbReference type="EMBL" id="JARK01001488">
    <property type="protein sequence ID" value="EYB96261.1"/>
    <property type="molecule type" value="Genomic_DNA"/>
</dbReference>
<comment type="caution">
    <text evidence="1">The sequence shown here is derived from an EMBL/GenBank/DDBJ whole genome shotgun (WGS) entry which is preliminary data.</text>
</comment>
<gene>
    <name evidence="1" type="primary">Acey_s0152.g2892</name>
    <name evidence="1" type="ORF">Y032_0152g2892</name>
</gene>
<dbReference type="Proteomes" id="UP000024635">
    <property type="component" value="Unassembled WGS sequence"/>
</dbReference>
<name>A0A016T0U0_9BILA</name>
<organism evidence="1 2">
    <name type="scientific">Ancylostoma ceylanicum</name>
    <dbReference type="NCBI Taxonomy" id="53326"/>
    <lineage>
        <taxon>Eukaryota</taxon>
        <taxon>Metazoa</taxon>
        <taxon>Ecdysozoa</taxon>
        <taxon>Nematoda</taxon>
        <taxon>Chromadorea</taxon>
        <taxon>Rhabditida</taxon>
        <taxon>Rhabditina</taxon>
        <taxon>Rhabditomorpha</taxon>
        <taxon>Strongyloidea</taxon>
        <taxon>Ancylostomatidae</taxon>
        <taxon>Ancylostomatinae</taxon>
        <taxon>Ancylostoma</taxon>
    </lineage>
</organism>
<reference evidence="2" key="1">
    <citation type="journal article" date="2015" name="Nat. Genet.">
        <title>The genome and transcriptome of the zoonotic hookworm Ancylostoma ceylanicum identify infection-specific gene families.</title>
        <authorList>
            <person name="Schwarz E.M."/>
            <person name="Hu Y."/>
            <person name="Antoshechkin I."/>
            <person name="Miller M.M."/>
            <person name="Sternberg P.W."/>
            <person name="Aroian R.V."/>
        </authorList>
    </citation>
    <scope>NUCLEOTIDE SEQUENCE</scope>
    <source>
        <strain evidence="2">HY135</strain>
    </source>
</reference>
<evidence type="ECO:0000313" key="2">
    <source>
        <dbReference type="Proteomes" id="UP000024635"/>
    </source>
</evidence>
<evidence type="ECO:0000313" key="1">
    <source>
        <dbReference type="EMBL" id="EYB96261.1"/>
    </source>
</evidence>
<dbReference type="AlphaFoldDB" id="A0A016T0U0"/>